<dbReference type="AlphaFoldDB" id="A0A401YJR9"/>
<protein>
    <submittedName>
        <fullName evidence="1">Uncharacterized protein</fullName>
    </submittedName>
</protein>
<proteinExistence type="predicted"/>
<name>A0A401YJR9_9ACTN</name>
<reference evidence="1 2" key="1">
    <citation type="submission" date="2018-12" db="EMBL/GenBank/DDBJ databases">
        <title>Draft genome sequence of Embleya hyalina NBRC 13850T.</title>
        <authorList>
            <person name="Komaki H."/>
            <person name="Hosoyama A."/>
            <person name="Kimura A."/>
            <person name="Ichikawa N."/>
            <person name="Tamura T."/>
        </authorList>
    </citation>
    <scope>NUCLEOTIDE SEQUENCE [LARGE SCALE GENOMIC DNA]</scope>
    <source>
        <strain evidence="1 2">NBRC 13850</strain>
    </source>
</reference>
<dbReference type="InterPro" id="IPR014710">
    <property type="entry name" value="RmlC-like_jellyroll"/>
</dbReference>
<comment type="caution">
    <text evidence="1">The sequence shown here is derived from an EMBL/GenBank/DDBJ whole genome shotgun (WGS) entry which is preliminary data.</text>
</comment>
<sequence length="129" mass="13215">MADREPMTKAVLVPAGADLVGAQGTRISERVSTATVGSGRLCGFFATLGPGERTAVHHHAGEETVVLLTAGSCDVFSGDGLSGGVHMRVGDVVFIPSGCVHQVLAGPHGFTVFEVRSGGTDRTELVDPT</sequence>
<organism evidence="1 2">
    <name type="scientific">Embleya hyalina</name>
    <dbReference type="NCBI Taxonomy" id="516124"/>
    <lineage>
        <taxon>Bacteria</taxon>
        <taxon>Bacillati</taxon>
        <taxon>Actinomycetota</taxon>
        <taxon>Actinomycetes</taxon>
        <taxon>Kitasatosporales</taxon>
        <taxon>Streptomycetaceae</taxon>
        <taxon>Embleya</taxon>
    </lineage>
</organism>
<dbReference type="SUPFAM" id="SSF51182">
    <property type="entry name" value="RmlC-like cupins"/>
    <property type="match status" value="1"/>
</dbReference>
<evidence type="ECO:0000313" key="1">
    <source>
        <dbReference type="EMBL" id="GCD94837.1"/>
    </source>
</evidence>
<accession>A0A401YJR9</accession>
<evidence type="ECO:0000313" key="2">
    <source>
        <dbReference type="Proteomes" id="UP000286931"/>
    </source>
</evidence>
<dbReference type="Proteomes" id="UP000286931">
    <property type="component" value="Unassembled WGS sequence"/>
</dbReference>
<dbReference type="InterPro" id="IPR011051">
    <property type="entry name" value="RmlC_Cupin_sf"/>
</dbReference>
<dbReference type="EMBL" id="BIFH01000016">
    <property type="protein sequence ID" value="GCD94837.1"/>
    <property type="molecule type" value="Genomic_DNA"/>
</dbReference>
<dbReference type="Gene3D" id="2.60.120.10">
    <property type="entry name" value="Jelly Rolls"/>
    <property type="match status" value="1"/>
</dbReference>
<keyword evidence="2" id="KW-1185">Reference proteome</keyword>
<gene>
    <name evidence="1" type="ORF">EHYA_02506</name>
</gene>